<comment type="caution">
    <text evidence="2">The sequence shown here is derived from an EMBL/GenBank/DDBJ whole genome shotgun (WGS) entry which is preliminary data.</text>
</comment>
<name>A0A816BKD3_ADIRI</name>
<dbReference type="Proteomes" id="UP000663828">
    <property type="component" value="Unassembled WGS sequence"/>
</dbReference>
<accession>A0A816BKD3</accession>
<reference evidence="2" key="1">
    <citation type="submission" date="2021-02" db="EMBL/GenBank/DDBJ databases">
        <authorList>
            <person name="Nowell W R."/>
        </authorList>
    </citation>
    <scope>NUCLEOTIDE SEQUENCE</scope>
</reference>
<protein>
    <submittedName>
        <fullName evidence="2">Uncharacterized protein</fullName>
    </submittedName>
</protein>
<keyword evidence="3" id="KW-1185">Reference proteome</keyword>
<organism evidence="2 3">
    <name type="scientific">Adineta ricciae</name>
    <name type="common">Rotifer</name>
    <dbReference type="NCBI Taxonomy" id="249248"/>
    <lineage>
        <taxon>Eukaryota</taxon>
        <taxon>Metazoa</taxon>
        <taxon>Spiralia</taxon>
        <taxon>Gnathifera</taxon>
        <taxon>Rotifera</taxon>
        <taxon>Eurotatoria</taxon>
        <taxon>Bdelloidea</taxon>
        <taxon>Adinetida</taxon>
        <taxon>Adinetidae</taxon>
        <taxon>Adineta</taxon>
    </lineage>
</organism>
<dbReference type="EMBL" id="CAJNOR010007160">
    <property type="protein sequence ID" value="CAF1611936.1"/>
    <property type="molecule type" value="Genomic_DNA"/>
</dbReference>
<dbReference type="AlphaFoldDB" id="A0A816BKD3"/>
<proteinExistence type="predicted"/>
<sequence length="211" mass="23695">MSSLLFTEDPFDVFNYDVEDDELETLIERLSFKLKNGKRMLKPGVLAGFHSLRNALKIKVKEKPTRCKKTKSQPQQLSVPDFSFTSSFITAQQLPAPTTAQQASAATKSFSSNEHKEHVCKLIQKRCSENFDFTVCISLDENANAKASIKCKCGRLISLAKNDDKIQISNYYKYLQANGCNHMKTFKKLAKAFEYSPQSTALLTPPADVPV</sequence>
<evidence type="ECO:0000313" key="1">
    <source>
        <dbReference type="EMBL" id="CAF1387631.1"/>
    </source>
</evidence>
<dbReference type="EMBL" id="CAJNOJ010000308">
    <property type="protein sequence ID" value="CAF1387631.1"/>
    <property type="molecule type" value="Genomic_DNA"/>
</dbReference>
<evidence type="ECO:0000313" key="2">
    <source>
        <dbReference type="EMBL" id="CAF1611936.1"/>
    </source>
</evidence>
<gene>
    <name evidence="1" type="ORF">EDS130_LOCUS35290</name>
    <name evidence="2" type="ORF">XAT740_LOCUS49018</name>
</gene>
<evidence type="ECO:0000313" key="3">
    <source>
        <dbReference type="Proteomes" id="UP000663828"/>
    </source>
</evidence>
<dbReference type="Proteomes" id="UP000663852">
    <property type="component" value="Unassembled WGS sequence"/>
</dbReference>